<keyword evidence="14" id="KW-1185">Reference proteome</keyword>
<keyword evidence="6 10" id="KW-0479">Metal-binding</keyword>
<comment type="caution">
    <text evidence="13">The sequence shown here is derived from an EMBL/GenBank/DDBJ whole genome shotgun (WGS) entry which is preliminary data.</text>
</comment>
<evidence type="ECO:0000313" key="13">
    <source>
        <dbReference type="EMBL" id="KAJ1734091.1"/>
    </source>
</evidence>
<comment type="cofactor">
    <cofactor evidence="2 10">
        <name>Mg(2+)</name>
        <dbReference type="ChEBI" id="CHEBI:18420"/>
    </cofactor>
</comment>
<name>A0A9W7YH31_9FUNG</name>
<comment type="function">
    <text evidence="10">Endonuclease that specifically degrades the RNA of RNA-DNA hybrids.</text>
</comment>
<keyword evidence="8 10" id="KW-0378">Hydrolase</keyword>
<feature type="region of interest" description="Disordered" evidence="11">
    <location>
        <begin position="49"/>
        <end position="115"/>
    </location>
</feature>
<dbReference type="EMBL" id="JANBOI010000096">
    <property type="protein sequence ID" value="KAJ1734091.1"/>
    <property type="molecule type" value="Genomic_DNA"/>
</dbReference>
<dbReference type="InterPro" id="IPR009027">
    <property type="entry name" value="Ribosomal_bL9/RNase_H1_N"/>
</dbReference>
<comment type="similarity">
    <text evidence="3 10">Belongs to the RNase H family.</text>
</comment>
<organism evidence="13 14">
    <name type="scientific">Coemansia biformis</name>
    <dbReference type="NCBI Taxonomy" id="1286918"/>
    <lineage>
        <taxon>Eukaryota</taxon>
        <taxon>Fungi</taxon>
        <taxon>Fungi incertae sedis</taxon>
        <taxon>Zoopagomycota</taxon>
        <taxon>Kickxellomycotina</taxon>
        <taxon>Kickxellomycetes</taxon>
        <taxon>Kickxellales</taxon>
        <taxon>Kickxellaceae</taxon>
        <taxon>Coemansia</taxon>
    </lineage>
</organism>
<dbReference type="FunFam" id="3.30.420.10:FF:000115">
    <property type="entry name" value="Ribonuclease H"/>
    <property type="match status" value="1"/>
</dbReference>
<evidence type="ECO:0000256" key="11">
    <source>
        <dbReference type="SAM" id="MobiDB-lite"/>
    </source>
</evidence>
<dbReference type="InterPro" id="IPR050092">
    <property type="entry name" value="RNase_H"/>
</dbReference>
<dbReference type="GO" id="GO:0043137">
    <property type="term" value="P:DNA replication, removal of RNA primer"/>
    <property type="evidence" value="ECO:0007669"/>
    <property type="project" value="TreeGrafter"/>
</dbReference>
<dbReference type="SUPFAM" id="SSF55658">
    <property type="entry name" value="L9 N-domain-like"/>
    <property type="match status" value="1"/>
</dbReference>
<keyword evidence="7 10" id="KW-0255">Endonuclease</keyword>
<evidence type="ECO:0000256" key="1">
    <source>
        <dbReference type="ARBA" id="ARBA00000077"/>
    </source>
</evidence>
<dbReference type="Gene3D" id="3.40.970.10">
    <property type="entry name" value="Ribonuclease H1, N-terminal domain"/>
    <property type="match status" value="1"/>
</dbReference>
<dbReference type="PROSITE" id="PS50879">
    <property type="entry name" value="RNASE_H_1"/>
    <property type="match status" value="1"/>
</dbReference>
<dbReference type="InterPro" id="IPR017067">
    <property type="entry name" value="RNase_H1_euk"/>
</dbReference>
<keyword evidence="5 10" id="KW-0540">Nuclease</keyword>
<proteinExistence type="inferred from homology"/>
<dbReference type="InterPro" id="IPR012337">
    <property type="entry name" value="RNaseH-like_sf"/>
</dbReference>
<dbReference type="PIRSF" id="PIRSF036852">
    <property type="entry name" value="Ribonuclease_H1_euk"/>
    <property type="match status" value="1"/>
</dbReference>
<evidence type="ECO:0000256" key="8">
    <source>
        <dbReference type="ARBA" id="ARBA00022801"/>
    </source>
</evidence>
<dbReference type="CDD" id="cd09280">
    <property type="entry name" value="RNase_HI_eukaryote_like"/>
    <property type="match status" value="1"/>
</dbReference>
<evidence type="ECO:0000256" key="3">
    <source>
        <dbReference type="ARBA" id="ARBA00005300"/>
    </source>
</evidence>
<reference evidence="13" key="1">
    <citation type="submission" date="2022-07" db="EMBL/GenBank/DDBJ databases">
        <title>Phylogenomic reconstructions and comparative analyses of Kickxellomycotina fungi.</title>
        <authorList>
            <person name="Reynolds N.K."/>
            <person name="Stajich J.E."/>
            <person name="Barry K."/>
            <person name="Grigoriev I.V."/>
            <person name="Crous P."/>
            <person name="Smith M.E."/>
        </authorList>
    </citation>
    <scope>NUCLEOTIDE SEQUENCE</scope>
    <source>
        <strain evidence="13">BCRC 34381</strain>
    </source>
</reference>
<dbReference type="PANTHER" id="PTHR10642:SF26">
    <property type="entry name" value="RIBONUCLEASE H1"/>
    <property type="match status" value="1"/>
</dbReference>
<dbReference type="SUPFAM" id="SSF53098">
    <property type="entry name" value="Ribonuclease H-like"/>
    <property type="match status" value="1"/>
</dbReference>
<comment type="catalytic activity">
    <reaction evidence="1 10">
        <text>Endonucleolytic cleavage to 5'-phosphomonoester.</text>
        <dbReference type="EC" id="3.1.26.4"/>
    </reaction>
</comment>
<feature type="domain" description="RNase H type-1" evidence="12">
    <location>
        <begin position="117"/>
        <end position="264"/>
    </location>
</feature>
<dbReference type="InterPro" id="IPR036397">
    <property type="entry name" value="RNaseH_sf"/>
</dbReference>
<keyword evidence="9 10" id="KW-0460">Magnesium</keyword>
<dbReference type="FunFam" id="3.40.970.10:FF:000001">
    <property type="entry name" value="Ribonuclease H1"/>
    <property type="match status" value="1"/>
</dbReference>
<accession>A0A9W7YH31</accession>
<dbReference type="GO" id="GO:0003676">
    <property type="term" value="F:nucleic acid binding"/>
    <property type="evidence" value="ECO:0007669"/>
    <property type="project" value="UniProtKB-UniRule"/>
</dbReference>
<evidence type="ECO:0000256" key="4">
    <source>
        <dbReference type="ARBA" id="ARBA00012180"/>
    </source>
</evidence>
<evidence type="ECO:0000313" key="14">
    <source>
        <dbReference type="Proteomes" id="UP001143981"/>
    </source>
</evidence>
<evidence type="ECO:0000256" key="9">
    <source>
        <dbReference type="ARBA" id="ARBA00022842"/>
    </source>
</evidence>
<evidence type="ECO:0000259" key="12">
    <source>
        <dbReference type="PROSITE" id="PS50879"/>
    </source>
</evidence>
<evidence type="ECO:0000256" key="2">
    <source>
        <dbReference type="ARBA" id="ARBA00001946"/>
    </source>
</evidence>
<evidence type="ECO:0000256" key="10">
    <source>
        <dbReference type="PIRNR" id="PIRNR036852"/>
    </source>
</evidence>
<dbReference type="Proteomes" id="UP001143981">
    <property type="component" value="Unassembled WGS sequence"/>
</dbReference>
<dbReference type="Gene3D" id="3.30.420.10">
    <property type="entry name" value="Ribonuclease H-like superfamily/Ribonuclease H"/>
    <property type="match status" value="1"/>
</dbReference>
<protein>
    <recommendedName>
        <fullName evidence="4 10">Ribonuclease H</fullName>
        <shortName evidence="10">RNase H</shortName>
        <ecNumber evidence="4 10">3.1.26.4</ecNumber>
    </recommendedName>
</protein>
<dbReference type="OrthoDB" id="407198at2759"/>
<dbReference type="GO" id="GO:0000287">
    <property type="term" value="F:magnesium ion binding"/>
    <property type="evidence" value="ECO:0007669"/>
    <property type="project" value="UniProtKB-UniRule"/>
</dbReference>
<dbReference type="Pfam" id="PF01693">
    <property type="entry name" value="Cauli_VI"/>
    <property type="match status" value="1"/>
</dbReference>
<sequence>MPPAASAGYYAVRVGRRPGVYHTWAECRAEVDKYPGAVYKKFPQLTDAQAFTGRPGGDRSAPYTISQPGGGRSAPYGISQPGGGRPAPYTISRPGPSTAASRAPMGDAATPPLAGETRDGIVVYTDGASAKNGQRGAHAGVGVYFGSGDRRNVSERLCGPRQTNQRAELTAIVRAVQIADPAKGLHICTDSMYSIKCLTAWFPRWESHGWKSSAGAPVENQDLVKEALGLIRSRAGAVRFTHVRGHAGVPGNEAADCLAVAGALQQGQ</sequence>
<dbReference type="AlphaFoldDB" id="A0A9W7YH31"/>
<dbReference type="GO" id="GO:0004523">
    <property type="term" value="F:RNA-DNA hybrid ribonuclease activity"/>
    <property type="evidence" value="ECO:0007669"/>
    <property type="project" value="UniProtKB-UniRule"/>
</dbReference>
<gene>
    <name evidence="13" type="ORF">LPJ61_001248</name>
</gene>
<dbReference type="InterPro" id="IPR011320">
    <property type="entry name" value="RNase_H1_N"/>
</dbReference>
<dbReference type="Pfam" id="PF00075">
    <property type="entry name" value="RNase_H"/>
    <property type="match status" value="1"/>
</dbReference>
<evidence type="ECO:0000256" key="6">
    <source>
        <dbReference type="ARBA" id="ARBA00022723"/>
    </source>
</evidence>
<evidence type="ECO:0000256" key="5">
    <source>
        <dbReference type="ARBA" id="ARBA00022722"/>
    </source>
</evidence>
<dbReference type="InterPro" id="IPR037056">
    <property type="entry name" value="RNase_H1_N_sf"/>
</dbReference>
<dbReference type="PANTHER" id="PTHR10642">
    <property type="entry name" value="RIBONUCLEASE H1"/>
    <property type="match status" value="1"/>
</dbReference>
<dbReference type="InterPro" id="IPR002156">
    <property type="entry name" value="RNaseH_domain"/>
</dbReference>
<dbReference type="EC" id="3.1.26.4" evidence="4 10"/>
<evidence type="ECO:0000256" key="7">
    <source>
        <dbReference type="ARBA" id="ARBA00022759"/>
    </source>
</evidence>